<evidence type="ECO:0000313" key="3">
    <source>
        <dbReference type="Proteomes" id="UP000214720"/>
    </source>
</evidence>
<evidence type="ECO:0000313" key="2">
    <source>
        <dbReference type="EMBL" id="OXC74169.1"/>
    </source>
</evidence>
<sequence length="164" mass="18791">MSAAIVLDATGWFVFPGTPQLDKISTRFRQQRQQHHLGEGRIIMDQILAIRPFVPAKDFDASKRFYQALGFTLTHEDESIAILKLGSFSFILQNFYVKEFAENCMIQLLVRDVDSWWQKTNPGELVQQFSVNAPREPALQSWGMKVGFIFDPSGVLWHVAEVPF</sequence>
<dbReference type="Proteomes" id="UP000214720">
    <property type="component" value="Unassembled WGS sequence"/>
</dbReference>
<dbReference type="Gene3D" id="3.10.180.10">
    <property type="entry name" value="2,3-Dihydroxybiphenyl 1,2-Dioxygenase, domain 1"/>
    <property type="match status" value="1"/>
</dbReference>
<name>A0A226WTM2_CABSO</name>
<feature type="domain" description="Glyoxalase/fosfomycin resistance/dioxygenase" evidence="1">
    <location>
        <begin position="54"/>
        <end position="158"/>
    </location>
</feature>
<dbReference type="InterPro" id="IPR004360">
    <property type="entry name" value="Glyas_Fos-R_dOase_dom"/>
</dbReference>
<dbReference type="AlphaFoldDB" id="A0A226WTM2"/>
<proteinExistence type="predicted"/>
<dbReference type="Pfam" id="PF00903">
    <property type="entry name" value="Glyoxalase"/>
    <property type="match status" value="1"/>
</dbReference>
<gene>
    <name evidence="2" type="ORF">BSU04_33140</name>
</gene>
<dbReference type="EMBL" id="MTHB01000229">
    <property type="protein sequence ID" value="OXC74169.1"/>
    <property type="molecule type" value="Genomic_DNA"/>
</dbReference>
<dbReference type="RefSeq" id="WP_256983513.1">
    <property type="nucleotide sequence ID" value="NZ_MTHB01000229.1"/>
</dbReference>
<dbReference type="InterPro" id="IPR029068">
    <property type="entry name" value="Glyas_Bleomycin-R_OHBP_Dase"/>
</dbReference>
<organism evidence="2 3">
    <name type="scientific">Caballeronia sordidicola</name>
    <name type="common">Burkholderia sordidicola</name>
    <dbReference type="NCBI Taxonomy" id="196367"/>
    <lineage>
        <taxon>Bacteria</taxon>
        <taxon>Pseudomonadati</taxon>
        <taxon>Pseudomonadota</taxon>
        <taxon>Betaproteobacteria</taxon>
        <taxon>Burkholderiales</taxon>
        <taxon>Burkholderiaceae</taxon>
        <taxon>Caballeronia</taxon>
    </lineage>
</organism>
<protein>
    <recommendedName>
        <fullName evidence="1">Glyoxalase/fosfomycin resistance/dioxygenase domain-containing protein</fullName>
    </recommendedName>
</protein>
<accession>A0A226WTM2</accession>
<comment type="caution">
    <text evidence="2">The sequence shown here is derived from an EMBL/GenBank/DDBJ whole genome shotgun (WGS) entry which is preliminary data.</text>
</comment>
<reference evidence="3" key="1">
    <citation type="submission" date="2017-01" db="EMBL/GenBank/DDBJ databases">
        <title>Genome Analysis of Deinococcus marmoris KOPRI26562.</title>
        <authorList>
            <person name="Kim J.H."/>
            <person name="Oh H.-M."/>
        </authorList>
    </citation>
    <scope>NUCLEOTIDE SEQUENCE [LARGE SCALE GENOMIC DNA]</scope>
    <source>
        <strain evidence="3">PAMC 26633</strain>
    </source>
</reference>
<dbReference type="SUPFAM" id="SSF54593">
    <property type="entry name" value="Glyoxalase/Bleomycin resistance protein/Dihydroxybiphenyl dioxygenase"/>
    <property type="match status" value="1"/>
</dbReference>
<evidence type="ECO:0000259" key="1">
    <source>
        <dbReference type="Pfam" id="PF00903"/>
    </source>
</evidence>